<feature type="binding site" evidence="6">
    <location>
        <position position="187"/>
    </location>
    <ligand>
        <name>Zn(2+)</name>
        <dbReference type="ChEBI" id="CHEBI:29105"/>
    </ligand>
</feature>
<evidence type="ECO:0000256" key="5">
    <source>
        <dbReference type="ARBA" id="ARBA00023136"/>
    </source>
</evidence>
<evidence type="ECO:0000256" key="1">
    <source>
        <dbReference type="ARBA" id="ARBA00004141"/>
    </source>
</evidence>
<keyword evidence="10" id="KW-1185">Reference proteome</keyword>
<feature type="binding site" evidence="6">
    <location>
        <position position="41"/>
    </location>
    <ligand>
        <name>Zn(2+)</name>
        <dbReference type="ChEBI" id="CHEBI:29105"/>
    </ligand>
</feature>
<evidence type="ECO:0000256" key="4">
    <source>
        <dbReference type="ARBA" id="ARBA00022989"/>
    </source>
</evidence>
<feature type="transmembrane region" description="Helical" evidence="7">
    <location>
        <begin position="20"/>
        <end position="43"/>
    </location>
</feature>
<feature type="transmembrane region" description="Helical" evidence="7">
    <location>
        <begin position="152"/>
        <end position="168"/>
    </location>
</feature>
<dbReference type="AlphaFoldDB" id="A0A2T9YKH7"/>
<feature type="binding site" evidence="6">
    <location>
        <position position="191"/>
    </location>
    <ligand>
        <name>Zn(2+)</name>
        <dbReference type="ChEBI" id="CHEBI:29105"/>
    </ligand>
</feature>
<evidence type="ECO:0000313" key="10">
    <source>
        <dbReference type="Proteomes" id="UP000245699"/>
    </source>
</evidence>
<dbReference type="GO" id="GO:0046872">
    <property type="term" value="F:metal ion binding"/>
    <property type="evidence" value="ECO:0007669"/>
    <property type="project" value="UniProtKB-KW"/>
</dbReference>
<dbReference type="GO" id="GO:0016020">
    <property type="term" value="C:membrane"/>
    <property type="evidence" value="ECO:0007669"/>
    <property type="project" value="UniProtKB-SubCell"/>
</dbReference>
<dbReference type="GO" id="GO:0038023">
    <property type="term" value="F:signaling receptor activity"/>
    <property type="evidence" value="ECO:0007669"/>
    <property type="project" value="TreeGrafter"/>
</dbReference>
<feature type="transmembrane region" description="Helical" evidence="7">
    <location>
        <begin position="85"/>
        <end position="104"/>
    </location>
</feature>
<dbReference type="STRING" id="61424.A0A2T9YKH7"/>
<evidence type="ECO:0000313" key="8">
    <source>
        <dbReference type="EMBL" id="PVU91040.1"/>
    </source>
</evidence>
<dbReference type="GO" id="GO:0006882">
    <property type="term" value="P:intracellular zinc ion homeostasis"/>
    <property type="evidence" value="ECO:0007669"/>
    <property type="project" value="TreeGrafter"/>
</dbReference>
<name>A0A2T9YKH7_9FUNG</name>
<keyword evidence="3 7" id="KW-0812">Transmembrane</keyword>
<comment type="caution">
    <text evidence="9">The sequence shown here is derived from an EMBL/GenBank/DDBJ whole genome shotgun (WGS) entry which is preliminary data.</text>
</comment>
<dbReference type="PANTHER" id="PTHR20855:SF52">
    <property type="entry name" value="ADIPONECTIN RECEPTOR PROTEIN"/>
    <property type="match status" value="1"/>
</dbReference>
<evidence type="ECO:0000256" key="7">
    <source>
        <dbReference type="SAM" id="Phobius"/>
    </source>
</evidence>
<keyword evidence="6" id="KW-0479">Metal-binding</keyword>
<comment type="subcellular location">
    <subcellularLocation>
        <location evidence="1">Membrane</location>
        <topology evidence="1">Multi-pass membrane protein</topology>
    </subcellularLocation>
</comment>
<protein>
    <submittedName>
        <fullName evidence="9">Uncharacterized protein</fullName>
    </submittedName>
</protein>
<sequence length="222" mass="25138">MFTTAYFIFPSIKTLSWSDIAVTYIFLTGAAGCLLLSSAYHLFQCHSQHVQRFLNKCDYVGIIVLIIGSCVPAFFYAFYCHDILKVVYIGMIVGLGLFTAYLSVSPKFSSKEWRVFRATTFVCMGLSGVIPLIHSIISFGFKHTTNALQLEYLTPMGLFYIVGAFIYGSRIPERWFPGKFNIWLHSHQIFHFFVITAAGFHYVGVIKALHWTHTFAPVCPAL</sequence>
<evidence type="ECO:0000256" key="3">
    <source>
        <dbReference type="ARBA" id="ARBA00022692"/>
    </source>
</evidence>
<accession>A0A2T9YKH7</accession>
<dbReference type="Proteomes" id="UP000245699">
    <property type="component" value="Unassembled WGS sequence"/>
</dbReference>
<keyword evidence="5 7" id="KW-0472">Membrane</keyword>
<dbReference type="InterPro" id="IPR004254">
    <property type="entry name" value="AdipoR/HlyIII-related"/>
</dbReference>
<comment type="similarity">
    <text evidence="2">Belongs to the ADIPOR family.</text>
</comment>
<dbReference type="OrthoDB" id="529367at2759"/>
<gene>
    <name evidence="9" type="ORF">BB559_003569</name>
    <name evidence="8" type="ORF">BB559_004339</name>
</gene>
<reference evidence="9 10" key="1">
    <citation type="journal article" date="2018" name="MBio">
        <title>Comparative Genomics Reveals the Core Gene Toolbox for the Fungus-Insect Symbiosis.</title>
        <authorList>
            <person name="Wang Y."/>
            <person name="Stata M."/>
            <person name="Wang W."/>
            <person name="Stajich J.E."/>
            <person name="White M.M."/>
            <person name="Moncalvo J.M."/>
        </authorList>
    </citation>
    <scope>NUCLEOTIDE SEQUENCE [LARGE SCALE GENOMIC DNA]</scope>
    <source>
        <strain evidence="9 10">AUS-77-4</strain>
    </source>
</reference>
<dbReference type="EMBL" id="MBFT01000344">
    <property type="protein sequence ID" value="PVU92840.1"/>
    <property type="molecule type" value="Genomic_DNA"/>
</dbReference>
<evidence type="ECO:0000256" key="2">
    <source>
        <dbReference type="ARBA" id="ARBA00007018"/>
    </source>
</evidence>
<keyword evidence="6" id="KW-0862">Zinc</keyword>
<feature type="transmembrane region" description="Helical" evidence="7">
    <location>
        <begin position="116"/>
        <end position="140"/>
    </location>
</feature>
<organism evidence="9 10">
    <name type="scientific">Furculomyces boomerangus</name>
    <dbReference type="NCBI Taxonomy" id="61424"/>
    <lineage>
        <taxon>Eukaryota</taxon>
        <taxon>Fungi</taxon>
        <taxon>Fungi incertae sedis</taxon>
        <taxon>Zoopagomycota</taxon>
        <taxon>Kickxellomycotina</taxon>
        <taxon>Harpellomycetes</taxon>
        <taxon>Harpellales</taxon>
        <taxon>Harpellaceae</taxon>
        <taxon>Furculomyces</taxon>
    </lineage>
</organism>
<feature type="transmembrane region" description="Helical" evidence="7">
    <location>
        <begin position="189"/>
        <end position="209"/>
    </location>
</feature>
<dbReference type="EMBL" id="MBFT01000443">
    <property type="protein sequence ID" value="PVU91040.1"/>
    <property type="molecule type" value="Genomic_DNA"/>
</dbReference>
<dbReference type="Pfam" id="PF03006">
    <property type="entry name" value="HlyIII"/>
    <property type="match status" value="1"/>
</dbReference>
<evidence type="ECO:0000256" key="6">
    <source>
        <dbReference type="PIRSR" id="PIRSR604254-1"/>
    </source>
</evidence>
<evidence type="ECO:0000313" key="9">
    <source>
        <dbReference type="EMBL" id="PVU92840.1"/>
    </source>
</evidence>
<proteinExistence type="inferred from homology"/>
<keyword evidence="4 7" id="KW-1133">Transmembrane helix</keyword>
<feature type="transmembrane region" description="Helical" evidence="7">
    <location>
        <begin position="59"/>
        <end position="79"/>
    </location>
</feature>
<dbReference type="PANTHER" id="PTHR20855">
    <property type="entry name" value="ADIPOR/PROGESTIN RECEPTOR-RELATED"/>
    <property type="match status" value="1"/>
</dbReference>